<dbReference type="PANTHER" id="PTHR16776">
    <property type="entry name" value="EXTRACELLULAR MATRIX PROTEIN 1"/>
    <property type="match status" value="1"/>
</dbReference>
<dbReference type="EMBL" id="JAUZQC010000012">
    <property type="protein sequence ID" value="KAK5862293.1"/>
    <property type="molecule type" value="Genomic_DNA"/>
</dbReference>
<evidence type="ECO:0000256" key="1">
    <source>
        <dbReference type="ARBA" id="ARBA00004613"/>
    </source>
</evidence>
<keyword evidence="7" id="KW-1185">Reference proteome</keyword>
<dbReference type="InterPro" id="IPR020858">
    <property type="entry name" value="Serum_albumin-like"/>
</dbReference>
<dbReference type="SUPFAM" id="SSF48552">
    <property type="entry name" value="Serum albumin-like"/>
    <property type="match status" value="2"/>
</dbReference>
<sequence>MGSPATLACCTALVLVLLSSASKDGQDMGQHEVTFDIDEIMQEMIQPGRIVLQKQSELPHPDPKRFLGPRVLTPRGGRPSFRPRSPGGIPWMEYPVEFPLGRPTSDNIHAICINGDHRPRYPDSYFPTSGYGKLKRMASSVNKLENLFSSCCGSNHTWGTEVTLCCAFKAWGFAIHSYCEEDSSIKDLQSECCKQRGSDRLNCFHNEATNPNYTATQELPVPQIPSTEDFDFSPLDCSWTITSKYVVRGARGYSIHIKPPEKDFNFPPGRPSADNIESLCRDQKLRPLYKVNCLPNSGYELIARQAKTINRVEKGFKQCCKKKQGVLDCADQKWREELNRFCNKNGKQVDFECCLDNVEDRKYTCLKTLSPDPYYNLTSTAKELSLHNICDTHKIIKKKFPVGFPLNGFVKECCPLSEEEEKALCFVQELDSVSRLCSPGKAYPPSLRHCCSIDSHEQLECISKILVNAITKATKASSEKKKKRCPLF</sequence>
<evidence type="ECO:0000313" key="7">
    <source>
        <dbReference type="Proteomes" id="UP001346869"/>
    </source>
</evidence>
<comment type="caution">
    <text evidence="6">The sequence shown here is derived from an EMBL/GenBank/DDBJ whole genome shotgun (WGS) entry which is preliminary data.</text>
</comment>
<dbReference type="AlphaFoldDB" id="A0AAN7XFI7"/>
<dbReference type="InterPro" id="IPR008605">
    <property type="entry name" value="ECM1"/>
</dbReference>
<keyword evidence="3" id="KW-0677">Repeat</keyword>
<feature type="region of interest" description="Disordered" evidence="4">
    <location>
        <begin position="58"/>
        <end position="84"/>
    </location>
</feature>
<accession>A0AAN7XFI7</accession>
<dbReference type="Gene3D" id="1.10.246.10">
    <property type="match status" value="3"/>
</dbReference>
<reference evidence="6 7" key="1">
    <citation type="journal article" date="2023" name="Genes (Basel)">
        <title>Chromosome-Level Genome Assembly and Circadian Gene Repertoire of the Patagonia Blennie Eleginops maclovinus-The Closest Ancestral Proxy of Antarctic Cryonotothenioids.</title>
        <authorList>
            <person name="Cheng C.C."/>
            <person name="Rivera-Colon A.G."/>
            <person name="Minhas B.F."/>
            <person name="Wilson L."/>
            <person name="Rayamajhi N."/>
            <person name="Vargas-Chacoff L."/>
            <person name="Catchen J.M."/>
        </authorList>
    </citation>
    <scope>NUCLEOTIDE SEQUENCE [LARGE SCALE GENOMIC DNA]</scope>
    <source>
        <strain evidence="6">JMC-PN-2008</strain>
    </source>
</reference>
<comment type="subcellular location">
    <subcellularLocation>
        <location evidence="1">Secreted</location>
    </subcellularLocation>
</comment>
<evidence type="ECO:0000256" key="5">
    <source>
        <dbReference type="SAM" id="SignalP"/>
    </source>
</evidence>
<proteinExistence type="predicted"/>
<organism evidence="6 7">
    <name type="scientific">Eleginops maclovinus</name>
    <name type="common">Patagonian blennie</name>
    <name type="synonym">Eleginus maclovinus</name>
    <dbReference type="NCBI Taxonomy" id="56733"/>
    <lineage>
        <taxon>Eukaryota</taxon>
        <taxon>Metazoa</taxon>
        <taxon>Chordata</taxon>
        <taxon>Craniata</taxon>
        <taxon>Vertebrata</taxon>
        <taxon>Euteleostomi</taxon>
        <taxon>Actinopterygii</taxon>
        <taxon>Neopterygii</taxon>
        <taxon>Teleostei</taxon>
        <taxon>Neoteleostei</taxon>
        <taxon>Acanthomorphata</taxon>
        <taxon>Eupercaria</taxon>
        <taxon>Perciformes</taxon>
        <taxon>Notothenioidei</taxon>
        <taxon>Eleginopidae</taxon>
        <taxon>Eleginops</taxon>
    </lineage>
</organism>
<name>A0AAN7XFI7_ELEMC</name>
<keyword evidence="5" id="KW-0732">Signal</keyword>
<gene>
    <name evidence="6" type="ORF">PBY51_017704</name>
</gene>
<evidence type="ECO:0000313" key="6">
    <source>
        <dbReference type="EMBL" id="KAK5862293.1"/>
    </source>
</evidence>
<dbReference type="PANTHER" id="PTHR16776:SF3">
    <property type="entry name" value="EXTRACELLULAR MATRIX PROTEIN 1"/>
    <property type="match status" value="1"/>
</dbReference>
<dbReference type="GO" id="GO:0007165">
    <property type="term" value="P:signal transduction"/>
    <property type="evidence" value="ECO:0007669"/>
    <property type="project" value="InterPro"/>
</dbReference>
<evidence type="ECO:0008006" key="8">
    <source>
        <dbReference type="Google" id="ProtNLM"/>
    </source>
</evidence>
<dbReference type="Pfam" id="PF05782">
    <property type="entry name" value="ECM1"/>
    <property type="match status" value="2"/>
</dbReference>
<feature type="chain" id="PRO_5042823379" description="Extracellular matrix protein 1" evidence="5">
    <location>
        <begin position="22"/>
        <end position="488"/>
    </location>
</feature>
<evidence type="ECO:0000256" key="4">
    <source>
        <dbReference type="SAM" id="MobiDB-lite"/>
    </source>
</evidence>
<dbReference type="GO" id="GO:0030500">
    <property type="term" value="P:regulation of bone mineralization"/>
    <property type="evidence" value="ECO:0007669"/>
    <property type="project" value="TreeGrafter"/>
</dbReference>
<evidence type="ECO:0000256" key="3">
    <source>
        <dbReference type="ARBA" id="ARBA00022737"/>
    </source>
</evidence>
<feature type="compositionally biased region" description="Low complexity" evidence="4">
    <location>
        <begin position="74"/>
        <end position="84"/>
    </location>
</feature>
<dbReference type="GO" id="GO:0005615">
    <property type="term" value="C:extracellular space"/>
    <property type="evidence" value="ECO:0007669"/>
    <property type="project" value="InterPro"/>
</dbReference>
<dbReference type="Proteomes" id="UP001346869">
    <property type="component" value="Unassembled WGS sequence"/>
</dbReference>
<feature type="signal peptide" evidence="5">
    <location>
        <begin position="1"/>
        <end position="21"/>
    </location>
</feature>
<keyword evidence="2" id="KW-0964">Secreted</keyword>
<protein>
    <recommendedName>
        <fullName evidence="8">Extracellular matrix protein 1</fullName>
    </recommendedName>
</protein>
<reference evidence="6 7" key="2">
    <citation type="journal article" date="2023" name="Mol. Biol. Evol.">
        <title>Genomics of Secondarily Temperate Adaptation in the Only Non-Antarctic Icefish.</title>
        <authorList>
            <person name="Rivera-Colon A.G."/>
            <person name="Rayamajhi N."/>
            <person name="Minhas B.F."/>
            <person name="Madrigal G."/>
            <person name="Bilyk K.T."/>
            <person name="Yoon V."/>
            <person name="Hune M."/>
            <person name="Gregory S."/>
            <person name="Cheng C.H.C."/>
            <person name="Catchen J.M."/>
        </authorList>
    </citation>
    <scope>NUCLEOTIDE SEQUENCE [LARGE SCALE GENOMIC DNA]</scope>
    <source>
        <strain evidence="6">JMC-PN-2008</strain>
    </source>
</reference>
<evidence type="ECO:0000256" key="2">
    <source>
        <dbReference type="ARBA" id="ARBA00022525"/>
    </source>
</evidence>